<comment type="caution">
    <text evidence="1">The sequence shown here is derived from an EMBL/GenBank/DDBJ whole genome shotgun (WGS) entry which is preliminary data.</text>
</comment>
<evidence type="ECO:0000313" key="1">
    <source>
        <dbReference type="EMBL" id="KAF9498207.1"/>
    </source>
</evidence>
<evidence type="ECO:0000313" key="2">
    <source>
        <dbReference type="Proteomes" id="UP000807025"/>
    </source>
</evidence>
<accession>A0A9P6A117</accession>
<feature type="non-terminal residue" evidence="1">
    <location>
        <position position="84"/>
    </location>
</feature>
<dbReference type="AlphaFoldDB" id="A0A9P6A117"/>
<gene>
    <name evidence="1" type="ORF">BDN71DRAFT_1443502</name>
</gene>
<dbReference type="EMBL" id="MU154538">
    <property type="protein sequence ID" value="KAF9498207.1"/>
    <property type="molecule type" value="Genomic_DNA"/>
</dbReference>
<keyword evidence="2" id="KW-1185">Reference proteome</keyword>
<sequence length="84" mass="8972">MFEVVPKASKDGVHGSGWSSCNEHRGIALSSFTKGAPTVADTGKFSVLPGLRRHEHSFKLLKEGAPSGRRPCCLPSSSWCKNGC</sequence>
<protein>
    <submittedName>
        <fullName evidence="1">Uncharacterized protein</fullName>
    </submittedName>
</protein>
<reference evidence="1" key="1">
    <citation type="submission" date="2020-11" db="EMBL/GenBank/DDBJ databases">
        <authorList>
            <consortium name="DOE Joint Genome Institute"/>
            <person name="Ahrendt S."/>
            <person name="Riley R."/>
            <person name="Andreopoulos W."/>
            <person name="Labutti K."/>
            <person name="Pangilinan J."/>
            <person name="Ruiz-Duenas F.J."/>
            <person name="Barrasa J.M."/>
            <person name="Sanchez-Garcia M."/>
            <person name="Camarero S."/>
            <person name="Miyauchi S."/>
            <person name="Serrano A."/>
            <person name="Linde D."/>
            <person name="Babiker R."/>
            <person name="Drula E."/>
            <person name="Ayuso-Fernandez I."/>
            <person name="Pacheco R."/>
            <person name="Padilla G."/>
            <person name="Ferreira P."/>
            <person name="Barriuso J."/>
            <person name="Kellner H."/>
            <person name="Castanera R."/>
            <person name="Alfaro M."/>
            <person name="Ramirez L."/>
            <person name="Pisabarro A.G."/>
            <person name="Kuo A."/>
            <person name="Tritt A."/>
            <person name="Lipzen A."/>
            <person name="He G."/>
            <person name="Yan M."/>
            <person name="Ng V."/>
            <person name="Cullen D."/>
            <person name="Martin F."/>
            <person name="Rosso M.-N."/>
            <person name="Henrissat B."/>
            <person name="Hibbett D."/>
            <person name="Martinez A.T."/>
            <person name="Grigoriev I.V."/>
        </authorList>
    </citation>
    <scope>NUCLEOTIDE SEQUENCE</scope>
    <source>
        <strain evidence="1">ATCC 90797</strain>
    </source>
</reference>
<organism evidence="1 2">
    <name type="scientific">Pleurotus eryngii</name>
    <name type="common">Boletus of the steppes</name>
    <dbReference type="NCBI Taxonomy" id="5323"/>
    <lineage>
        <taxon>Eukaryota</taxon>
        <taxon>Fungi</taxon>
        <taxon>Dikarya</taxon>
        <taxon>Basidiomycota</taxon>
        <taxon>Agaricomycotina</taxon>
        <taxon>Agaricomycetes</taxon>
        <taxon>Agaricomycetidae</taxon>
        <taxon>Agaricales</taxon>
        <taxon>Pleurotineae</taxon>
        <taxon>Pleurotaceae</taxon>
        <taxon>Pleurotus</taxon>
    </lineage>
</organism>
<name>A0A9P6A117_PLEER</name>
<dbReference type="Proteomes" id="UP000807025">
    <property type="component" value="Unassembled WGS sequence"/>
</dbReference>
<proteinExistence type="predicted"/>